<keyword evidence="14" id="KW-1185">Reference proteome</keyword>
<dbReference type="GO" id="GO:0070901">
    <property type="term" value="P:mitochondrial tRNA methylation"/>
    <property type="evidence" value="ECO:0007669"/>
    <property type="project" value="UniProtKB-ARBA"/>
</dbReference>
<comment type="similarity">
    <text evidence="1">Belongs to the class I-like SAM-binding methyltransferase superfamily. TRM5/TYW2 family.</text>
</comment>
<dbReference type="EMBL" id="JAAMPC010000017">
    <property type="protein sequence ID" value="KAG2248424.1"/>
    <property type="molecule type" value="Genomic_DNA"/>
</dbReference>
<dbReference type="PANTHER" id="PTHR36057:SF8">
    <property type="entry name" value="LIPOPROTEIN LIPID ATTACHMENT SITE-LIKE PROTEIN, PUTATIVE (DUF1223)-RELATED"/>
    <property type="match status" value="1"/>
</dbReference>
<evidence type="ECO:0000256" key="4">
    <source>
        <dbReference type="ARBA" id="ARBA00022679"/>
    </source>
</evidence>
<name>A0A8X7PEV2_BRACI</name>
<evidence type="ECO:0000256" key="8">
    <source>
        <dbReference type="ARBA" id="ARBA00023242"/>
    </source>
</evidence>
<dbReference type="GO" id="GO:0052906">
    <property type="term" value="F:tRNA (guanine(37)-N1)-methyltransferase activity"/>
    <property type="evidence" value="ECO:0007669"/>
    <property type="project" value="UniProtKB-UniRule"/>
</dbReference>
<keyword evidence="6 10" id="KW-0819">tRNA processing</keyword>
<feature type="binding site" evidence="10">
    <location>
        <begin position="684"/>
        <end position="685"/>
    </location>
    <ligand>
        <name>S-adenosyl-L-methionine</name>
        <dbReference type="ChEBI" id="CHEBI:59789"/>
    </ligand>
</feature>
<dbReference type="InterPro" id="IPR010634">
    <property type="entry name" value="DUF1223"/>
</dbReference>
<dbReference type="Pfam" id="PF02475">
    <property type="entry name" value="TRM5-TYW2_MTfase"/>
    <property type="match status" value="1"/>
</dbReference>
<reference evidence="13 14" key="1">
    <citation type="submission" date="2020-02" db="EMBL/GenBank/DDBJ databases">
        <authorList>
            <person name="Ma Q."/>
            <person name="Huang Y."/>
            <person name="Song X."/>
            <person name="Pei D."/>
        </authorList>
    </citation>
    <scope>NUCLEOTIDE SEQUENCE [LARGE SCALE GENOMIC DNA]</scope>
    <source>
        <strain evidence="13">Sxm20200214</strain>
        <tissue evidence="13">Leaf</tissue>
    </source>
</reference>
<evidence type="ECO:0000256" key="6">
    <source>
        <dbReference type="ARBA" id="ARBA00022694"/>
    </source>
</evidence>
<dbReference type="SUPFAM" id="SSF52833">
    <property type="entry name" value="Thioredoxin-like"/>
    <property type="match status" value="1"/>
</dbReference>
<feature type="domain" description="SAM-dependent methyltransferase TRM5/TYW2-type" evidence="12">
    <location>
        <begin position="580"/>
        <end position="818"/>
    </location>
</feature>
<dbReference type="EC" id="2.1.1.228" evidence="10"/>
<comment type="subunit">
    <text evidence="10">Monomer.</text>
</comment>
<dbReference type="GO" id="GO:0005634">
    <property type="term" value="C:nucleus"/>
    <property type="evidence" value="ECO:0007669"/>
    <property type="project" value="UniProtKB-SubCell"/>
</dbReference>
<dbReference type="PROSITE" id="PS51684">
    <property type="entry name" value="SAM_MT_TRM5_TYW2"/>
    <property type="match status" value="1"/>
</dbReference>
<dbReference type="InterPro" id="IPR056743">
    <property type="entry name" value="TRM5-TYW2-like_MTfase"/>
</dbReference>
<dbReference type="CDD" id="cd02440">
    <property type="entry name" value="AdoMet_MTases"/>
    <property type="match status" value="1"/>
</dbReference>
<dbReference type="InterPro" id="IPR056744">
    <property type="entry name" value="TRM5/TYW2-like_N"/>
</dbReference>
<evidence type="ECO:0000256" key="9">
    <source>
        <dbReference type="ARBA" id="ARBA00047783"/>
    </source>
</evidence>
<evidence type="ECO:0000313" key="14">
    <source>
        <dbReference type="Proteomes" id="UP000886595"/>
    </source>
</evidence>
<dbReference type="GO" id="GO:0005759">
    <property type="term" value="C:mitochondrial matrix"/>
    <property type="evidence" value="ECO:0007669"/>
    <property type="project" value="UniProtKB-SubCell"/>
</dbReference>
<evidence type="ECO:0000256" key="1">
    <source>
        <dbReference type="ARBA" id="ARBA00009775"/>
    </source>
</evidence>
<evidence type="ECO:0000259" key="12">
    <source>
        <dbReference type="PROSITE" id="PS51684"/>
    </source>
</evidence>
<sequence length="828" mass="93702">MSRRLFACFRGKKPSSSTSKPVSGNNSAAVSADVPAGDGPVLVQLFSSQGCKTSPAAEMLMSRLGRGDFDAQIRGGEDGGSGSPAMVLVFHVDYWDYKGWKDPYGSSQWTVRQKAYVEALNLDTMFTPQLVVQGRSQLNENEEETLLKSISEAPRFPSPAFKASFQRPTSETLQVSLTGALRMKVDGDGLDIMVALYETGLVTDCERGENEGRMLSNDYVVRKMEKMCTVKDVTAKKSVSGTAHFTLWDGFNSSKCGVAVFLQNSSLHIFDSISNRKLKRINVMMSKLSLFRANSLPFPVLSSYSARFISKPYLAPPKTLILCAFSTVPYGPSLLKGKKPSLNDLRLASIGRDRDAHRRKIEDFEDSIEKGELLDEDEFTRIFEVSAVRVPAKDCFALENRLRGHLLNWPRIRNIARVPGDEIDEDVEDKRESRRGWERLSTVLHRDQLARTFNSTGYLKFRNLAKISRPKRRRKTERAEGRRRRDEDFEGLLGEGYGSSSRGRWRGSTRLLLLDERYSVDEEVQDLPEAIKVLFKKLKDHASLSFELVKCRLTLFYDYWPMNEVLEALLPKGMIVPSAFEMVGHIAHLNLRDEHLPYKRLIAKVVLDKNQPKIQTVVNKIDPIHNDFRTMQLERDRGFYLASTKMTLSVCLLLRSNFKGDVFAGVGPIALAAARIVKRVYANDLNPHAVEFMEQNSVVNKLEKRIEVFNMDGRRFIKAMFSSDKGQKVTQVVMNLPKDAAESLDAFRGVYNDRYRDEGLSFPTIHVYGFSKAADPEFDFHERIRIALSEVAVDVKMRKVRLVAPGKWMLCASFILPKSVAFSRKPLM</sequence>
<keyword evidence="8 10" id="KW-0539">Nucleus</keyword>
<dbReference type="Gene3D" id="3.40.50.150">
    <property type="entry name" value="Vaccinia Virus protein VP39"/>
    <property type="match status" value="1"/>
</dbReference>
<protein>
    <recommendedName>
        <fullName evidence="10">tRNA (guanine(37)-N1)-methyltransferase</fullName>
        <ecNumber evidence="10">2.1.1.228</ecNumber>
    </recommendedName>
    <alternativeName>
        <fullName evidence="10">M1G-methyltransferase</fullName>
    </alternativeName>
    <alternativeName>
        <fullName evidence="10">tRNA [GM37] methyltransferase</fullName>
    </alternativeName>
    <alternativeName>
        <fullName evidence="10">tRNA methyltransferase 5 homolog</fullName>
    </alternativeName>
</protein>
<evidence type="ECO:0000256" key="2">
    <source>
        <dbReference type="ARBA" id="ARBA00022490"/>
    </source>
</evidence>
<comment type="caution">
    <text evidence="10">Lacks conserved residue(s) required for the propagation of feature annotation.</text>
</comment>
<comment type="function">
    <text evidence="10">Specifically methylates the N1 position of guanosine-37 in various cytoplasmic and mitochondrial tRNAs. Methylation is not dependent on the nature of the nucleoside 5' of the target nucleoside. This is the first step in the biosynthesis of wybutosine (yW), a modified base adjacent to the anticodon of tRNAs and required for accurate decoding.</text>
</comment>
<feature type="binding site" evidence="10">
    <location>
        <position position="735"/>
    </location>
    <ligand>
        <name>S-adenosyl-L-methionine</name>
        <dbReference type="ChEBI" id="CHEBI:59789"/>
    </ligand>
</feature>
<comment type="subcellular location">
    <subcellularLocation>
        <location evidence="10">Mitochondrion matrix</location>
    </subcellularLocation>
    <subcellularLocation>
        <location evidence="10">Nucleus</location>
    </subcellularLocation>
    <subcellularLocation>
        <location evidence="10">Cytoplasm</location>
    </subcellularLocation>
    <text evidence="10">Predominantly in the mitochondria and in the nucleus.</text>
</comment>
<proteinExistence type="inferred from homology"/>
<evidence type="ECO:0000256" key="10">
    <source>
        <dbReference type="HAMAP-Rule" id="MF_03152"/>
    </source>
</evidence>
<dbReference type="Gene3D" id="3.30.300.110">
    <property type="entry name" value="Met-10+ protein-like domains"/>
    <property type="match status" value="1"/>
</dbReference>
<feature type="binding site" evidence="10">
    <location>
        <begin position="712"/>
        <end position="713"/>
    </location>
    <ligand>
        <name>S-adenosyl-L-methionine</name>
        <dbReference type="ChEBI" id="CHEBI:59789"/>
    </ligand>
</feature>
<comment type="caution">
    <text evidence="13">The sequence shown here is derived from an EMBL/GenBank/DDBJ whole genome shotgun (WGS) entry which is preliminary data.</text>
</comment>
<evidence type="ECO:0000313" key="13">
    <source>
        <dbReference type="EMBL" id="KAG2248424.1"/>
    </source>
</evidence>
<keyword evidence="7 10" id="KW-0496">Mitochondrion</keyword>
<dbReference type="Pfam" id="PF06764">
    <property type="entry name" value="DUF1223"/>
    <property type="match status" value="1"/>
</dbReference>
<comment type="catalytic activity">
    <reaction evidence="9 10">
        <text>guanosine(37) in tRNA + S-adenosyl-L-methionine = N(1)-methylguanosine(37) in tRNA + S-adenosyl-L-homocysteine + H(+)</text>
        <dbReference type="Rhea" id="RHEA:36899"/>
        <dbReference type="Rhea" id="RHEA-COMP:10145"/>
        <dbReference type="Rhea" id="RHEA-COMP:10147"/>
        <dbReference type="ChEBI" id="CHEBI:15378"/>
        <dbReference type="ChEBI" id="CHEBI:57856"/>
        <dbReference type="ChEBI" id="CHEBI:59789"/>
        <dbReference type="ChEBI" id="CHEBI:73542"/>
        <dbReference type="ChEBI" id="CHEBI:74269"/>
        <dbReference type="EC" id="2.1.1.228"/>
    </reaction>
</comment>
<comment type="similarity">
    <text evidence="10">Belongs to the TRM5 / TYW2 family.</text>
</comment>
<dbReference type="Proteomes" id="UP000886595">
    <property type="component" value="Unassembled WGS sequence"/>
</dbReference>
<accession>A0A8X7PEV2</accession>
<dbReference type="OrthoDB" id="408788at2759"/>
<keyword evidence="3 10" id="KW-0489">Methyltransferase</keyword>
<keyword evidence="5 10" id="KW-0949">S-adenosyl-L-methionine</keyword>
<evidence type="ECO:0000256" key="11">
    <source>
        <dbReference type="SAM" id="MobiDB-lite"/>
    </source>
</evidence>
<evidence type="ECO:0000256" key="7">
    <source>
        <dbReference type="ARBA" id="ARBA00023128"/>
    </source>
</evidence>
<dbReference type="InterPro" id="IPR036249">
    <property type="entry name" value="Thioredoxin-like_sf"/>
</dbReference>
<gene>
    <name evidence="13" type="ORF">Bca52824_088052</name>
</gene>
<dbReference type="Pfam" id="PF25133">
    <property type="entry name" value="TYW2_N_2"/>
    <property type="match status" value="1"/>
</dbReference>
<dbReference type="AlphaFoldDB" id="A0A8X7PEV2"/>
<feature type="compositionally biased region" description="Low complexity" evidence="11">
    <location>
        <begin position="14"/>
        <end position="27"/>
    </location>
</feature>
<feature type="region of interest" description="Disordered" evidence="11">
    <location>
        <begin position="10"/>
        <end position="31"/>
    </location>
</feature>
<dbReference type="InterPro" id="IPR030382">
    <property type="entry name" value="MeTrfase_TRM5/TYW2"/>
</dbReference>
<organism evidence="13 14">
    <name type="scientific">Brassica carinata</name>
    <name type="common">Ethiopian mustard</name>
    <name type="synonym">Abyssinian cabbage</name>
    <dbReference type="NCBI Taxonomy" id="52824"/>
    <lineage>
        <taxon>Eukaryota</taxon>
        <taxon>Viridiplantae</taxon>
        <taxon>Streptophyta</taxon>
        <taxon>Embryophyta</taxon>
        <taxon>Tracheophyta</taxon>
        <taxon>Spermatophyta</taxon>
        <taxon>Magnoliopsida</taxon>
        <taxon>eudicotyledons</taxon>
        <taxon>Gunneridae</taxon>
        <taxon>Pentapetalae</taxon>
        <taxon>rosids</taxon>
        <taxon>malvids</taxon>
        <taxon>Brassicales</taxon>
        <taxon>Brassicaceae</taxon>
        <taxon>Brassiceae</taxon>
        <taxon>Brassica</taxon>
    </lineage>
</organism>
<dbReference type="PANTHER" id="PTHR36057">
    <property type="match status" value="1"/>
</dbReference>
<keyword evidence="4 10" id="KW-0808">Transferase</keyword>
<dbReference type="HAMAP" id="MF_03152">
    <property type="entry name" value="TRM5"/>
    <property type="match status" value="1"/>
</dbReference>
<dbReference type="InterPro" id="IPR029063">
    <property type="entry name" value="SAM-dependent_MTases_sf"/>
</dbReference>
<keyword evidence="2 10" id="KW-0963">Cytoplasm</keyword>
<dbReference type="FunFam" id="3.30.300.110:FF:000001">
    <property type="entry name" value="tRNA (guanine(37)-N1)-methyltransferase"/>
    <property type="match status" value="1"/>
</dbReference>
<evidence type="ECO:0000256" key="5">
    <source>
        <dbReference type="ARBA" id="ARBA00022691"/>
    </source>
</evidence>
<dbReference type="InterPro" id="IPR025792">
    <property type="entry name" value="tRNA_Gua_MeTrfase_euk"/>
</dbReference>
<evidence type="ECO:0000256" key="3">
    <source>
        <dbReference type="ARBA" id="ARBA00022603"/>
    </source>
</evidence>
<dbReference type="SUPFAM" id="SSF53335">
    <property type="entry name" value="S-adenosyl-L-methionine-dependent methyltransferases"/>
    <property type="match status" value="1"/>
</dbReference>